<dbReference type="PANTHER" id="PTHR21377">
    <property type="entry name" value="PROTEIN FAM210B, MITOCHONDRIAL"/>
    <property type="match status" value="1"/>
</dbReference>
<evidence type="ECO:0000313" key="15">
    <source>
        <dbReference type="Proteomes" id="UP000437017"/>
    </source>
</evidence>
<dbReference type="GO" id="GO:0005739">
    <property type="term" value="C:mitochondrion"/>
    <property type="evidence" value="ECO:0007669"/>
    <property type="project" value="TreeGrafter"/>
</dbReference>
<feature type="transmembrane region" description="Helical" evidence="12">
    <location>
        <begin position="136"/>
        <end position="156"/>
    </location>
</feature>
<gene>
    <name evidence="14" type="ORF">E2I00_007691</name>
</gene>
<reference evidence="14 15" key="1">
    <citation type="journal article" date="2019" name="PLoS ONE">
        <title>Genomic analyses reveal an absence of contemporary introgressive admixture between fin whales and blue whales, despite known hybrids.</title>
        <authorList>
            <person name="Westbury M.V."/>
            <person name="Petersen B."/>
            <person name="Lorenzen E.D."/>
        </authorList>
    </citation>
    <scope>NUCLEOTIDE SEQUENCE [LARGE SCALE GENOMIC DNA]</scope>
    <source>
        <strain evidence="14">FinWhale-01</strain>
    </source>
</reference>
<accession>A0A6A1QF24</accession>
<comment type="subcellular location">
    <subcellularLocation>
        <location evidence="1">Membrane</location>
        <topology evidence="1">Single-pass membrane protein</topology>
    </subcellularLocation>
</comment>
<evidence type="ECO:0000256" key="3">
    <source>
        <dbReference type="ARBA" id="ARBA00022692"/>
    </source>
</evidence>
<dbReference type="AlphaFoldDB" id="A0A6A1QF24"/>
<evidence type="ECO:0000256" key="2">
    <source>
        <dbReference type="ARBA" id="ARBA00008249"/>
    </source>
</evidence>
<keyword evidence="6 12" id="KW-0472">Membrane</keyword>
<dbReference type="EMBL" id="SGJD01000203">
    <property type="protein sequence ID" value="KAB0406307.1"/>
    <property type="molecule type" value="Genomic_DNA"/>
</dbReference>
<dbReference type="Pfam" id="PF06916">
    <property type="entry name" value="FAM210A-B_dom"/>
    <property type="match status" value="1"/>
</dbReference>
<evidence type="ECO:0000256" key="7">
    <source>
        <dbReference type="ARBA" id="ARBA00037072"/>
    </source>
</evidence>
<evidence type="ECO:0000256" key="11">
    <source>
        <dbReference type="SAM" id="MobiDB-lite"/>
    </source>
</evidence>
<dbReference type="OrthoDB" id="5874039at2759"/>
<organism evidence="14 15">
    <name type="scientific">Balaenoptera physalus</name>
    <name type="common">Fin whale</name>
    <name type="synonym">Balaena physalus</name>
    <dbReference type="NCBI Taxonomy" id="9770"/>
    <lineage>
        <taxon>Eukaryota</taxon>
        <taxon>Metazoa</taxon>
        <taxon>Chordata</taxon>
        <taxon>Craniata</taxon>
        <taxon>Vertebrata</taxon>
        <taxon>Euteleostomi</taxon>
        <taxon>Mammalia</taxon>
        <taxon>Eutheria</taxon>
        <taxon>Laurasiatheria</taxon>
        <taxon>Artiodactyla</taxon>
        <taxon>Whippomorpha</taxon>
        <taxon>Cetacea</taxon>
        <taxon>Mysticeti</taxon>
        <taxon>Balaenopteridae</taxon>
        <taxon>Balaenoptera</taxon>
    </lineage>
</organism>
<evidence type="ECO:0000256" key="12">
    <source>
        <dbReference type="SAM" id="Phobius"/>
    </source>
</evidence>
<dbReference type="PANTHER" id="PTHR21377:SF1">
    <property type="entry name" value="PROTEIN FAM210A"/>
    <property type="match status" value="1"/>
</dbReference>
<keyword evidence="3 12" id="KW-0812">Transmembrane</keyword>
<evidence type="ECO:0000256" key="1">
    <source>
        <dbReference type="ARBA" id="ARBA00004167"/>
    </source>
</evidence>
<feature type="coiled-coil region" evidence="10">
    <location>
        <begin position="229"/>
        <end position="271"/>
    </location>
</feature>
<evidence type="ECO:0000256" key="4">
    <source>
        <dbReference type="ARBA" id="ARBA00022989"/>
    </source>
</evidence>
<evidence type="ECO:0000256" key="5">
    <source>
        <dbReference type="ARBA" id="ARBA00023054"/>
    </source>
</evidence>
<name>A0A6A1QF24_BALPH</name>
<evidence type="ECO:0000256" key="10">
    <source>
        <dbReference type="SAM" id="Coils"/>
    </source>
</evidence>
<comment type="subunit">
    <text evidence="8">Interacts with ATAD3A.</text>
</comment>
<evidence type="ECO:0000256" key="9">
    <source>
        <dbReference type="ARBA" id="ARBA00039480"/>
    </source>
</evidence>
<keyword evidence="15" id="KW-1185">Reference proteome</keyword>
<keyword evidence="4 12" id="KW-1133">Transmembrane helix</keyword>
<dbReference type="Proteomes" id="UP000437017">
    <property type="component" value="Unassembled WGS sequence"/>
</dbReference>
<protein>
    <recommendedName>
        <fullName evidence="9">Protein FAM210A</fullName>
    </recommendedName>
</protein>
<evidence type="ECO:0000256" key="6">
    <source>
        <dbReference type="ARBA" id="ARBA00023136"/>
    </source>
</evidence>
<dbReference type="InterPro" id="IPR009688">
    <property type="entry name" value="FAM210A/B-like_dom"/>
</dbReference>
<feature type="domain" description="DUF1279" evidence="13">
    <location>
        <begin position="124"/>
        <end position="210"/>
    </location>
</feature>
<proteinExistence type="inferred from homology"/>
<sequence length="519" mass="58181">MQWNVPKTVFRLAHRTCMEPDKAGHLGHCQNMKGPLLLYTSESRVVWVQGPQKRWLHLRAAQCFAKERKPFIAHPPQPGVLHKQWEQDILSKRVLSSSAASPGTPSEKKEEPDPLQDRSISLYQRFKKTFRQYGKVLIPVHLITSGVWFGTFYYAAIKGVNVVPFLELIGLPDSVVNILKNSQSGNALTAYALFKIATPARYTVTLGGTSFTVKYLRSRGYMSTPPPVKEYLQDRMEETKELLTEKMEETKDRLTEKLQETKGKVSFKKKNLPSIYLQMEDVTVVLYALGSSGAIGCLISVTSEDAYSVGFSRAMVYGRSCTGVFIKSVGLSTALEFNHLNQKSAEPENSGCLGSLFARVPKAQFVQFSNTDCPAIHLGLEVVTGLGCHRAPSPCTCYSPPEEDGRYVGHFRMLRPVVVVEERCRRAGSDIQIQELSKTPWPLKNYCHAELCERTWLFIICISVQLSPQHLTHTEDSAAHKASLPARQPEGRSSKWPSNPGREHKLELCKMQHLGSKIS</sequence>
<evidence type="ECO:0000313" key="14">
    <source>
        <dbReference type="EMBL" id="KAB0406307.1"/>
    </source>
</evidence>
<dbReference type="Gene3D" id="6.10.140.1430">
    <property type="match status" value="1"/>
</dbReference>
<comment type="caution">
    <text evidence="14">The sequence shown here is derived from an EMBL/GenBank/DDBJ whole genome shotgun (WGS) entry which is preliminary data.</text>
</comment>
<comment type="function">
    <text evidence="7">May play a role in the structure and strength of both muscle and bone.</text>
</comment>
<dbReference type="InterPro" id="IPR045866">
    <property type="entry name" value="FAM210A/B-like"/>
</dbReference>
<dbReference type="GO" id="GO:0016020">
    <property type="term" value="C:membrane"/>
    <property type="evidence" value="ECO:0007669"/>
    <property type="project" value="UniProtKB-SubCell"/>
</dbReference>
<keyword evidence="5 10" id="KW-0175">Coiled coil</keyword>
<evidence type="ECO:0000259" key="13">
    <source>
        <dbReference type="Pfam" id="PF06916"/>
    </source>
</evidence>
<feature type="region of interest" description="Disordered" evidence="11">
    <location>
        <begin position="477"/>
        <end position="502"/>
    </location>
</feature>
<comment type="similarity">
    <text evidence="2">Belongs to the FAM210 family.</text>
</comment>
<evidence type="ECO:0000256" key="8">
    <source>
        <dbReference type="ARBA" id="ARBA00038673"/>
    </source>
</evidence>